<dbReference type="AlphaFoldDB" id="A0A517WJH9"/>
<sequence length="82" mass="9362">MQVDILLIPEHVVQLELDAQAPTPSEAALLSQAANAQTVSENIDIRHKPIAHKRTAKYFISKILPNIKKCKKAVYLRRFYQH</sequence>
<name>A0A517WJH9_9PLAN</name>
<dbReference type="EMBL" id="CP036347">
    <property type="protein sequence ID" value="QDU05406.1"/>
    <property type="molecule type" value="Genomic_DNA"/>
</dbReference>
<gene>
    <name evidence="1" type="ORF">V6x_51430</name>
</gene>
<dbReference type="Proteomes" id="UP000320722">
    <property type="component" value="Chromosome"/>
</dbReference>
<evidence type="ECO:0000313" key="2">
    <source>
        <dbReference type="Proteomes" id="UP000320722"/>
    </source>
</evidence>
<proteinExistence type="predicted"/>
<accession>A0A517WJH9</accession>
<reference evidence="1 2" key="1">
    <citation type="submission" date="2019-02" db="EMBL/GenBank/DDBJ databases">
        <title>Deep-cultivation of Planctomycetes and their phenomic and genomic characterization uncovers novel biology.</title>
        <authorList>
            <person name="Wiegand S."/>
            <person name="Jogler M."/>
            <person name="Boedeker C."/>
            <person name="Pinto D."/>
            <person name="Vollmers J."/>
            <person name="Rivas-Marin E."/>
            <person name="Kohn T."/>
            <person name="Peeters S.H."/>
            <person name="Heuer A."/>
            <person name="Rast P."/>
            <person name="Oberbeckmann S."/>
            <person name="Bunk B."/>
            <person name="Jeske O."/>
            <person name="Meyerdierks A."/>
            <person name="Storesund J.E."/>
            <person name="Kallscheuer N."/>
            <person name="Luecker S."/>
            <person name="Lage O.M."/>
            <person name="Pohl T."/>
            <person name="Merkel B.J."/>
            <person name="Hornburger P."/>
            <person name="Mueller R.-W."/>
            <person name="Bruemmer F."/>
            <person name="Labrenz M."/>
            <person name="Spormann A.M."/>
            <person name="Op den Camp H."/>
            <person name="Overmann J."/>
            <person name="Amann R."/>
            <person name="Jetten M.S.M."/>
            <person name="Mascher T."/>
            <person name="Medema M.H."/>
            <person name="Devos D.P."/>
            <person name="Kaster A.-K."/>
            <person name="Ovreas L."/>
            <person name="Rohde M."/>
            <person name="Galperin M.Y."/>
            <person name="Jogler C."/>
        </authorList>
    </citation>
    <scope>NUCLEOTIDE SEQUENCE [LARGE SCALE GENOMIC DNA]</scope>
    <source>
        <strain evidence="1 2">V6</strain>
    </source>
</reference>
<organism evidence="1 2">
    <name type="scientific">Gimesia chilikensis</name>
    <dbReference type="NCBI Taxonomy" id="2605989"/>
    <lineage>
        <taxon>Bacteria</taxon>
        <taxon>Pseudomonadati</taxon>
        <taxon>Planctomycetota</taxon>
        <taxon>Planctomycetia</taxon>
        <taxon>Planctomycetales</taxon>
        <taxon>Planctomycetaceae</taxon>
        <taxon>Gimesia</taxon>
    </lineage>
</organism>
<evidence type="ECO:0000313" key="1">
    <source>
        <dbReference type="EMBL" id="QDU05406.1"/>
    </source>
</evidence>
<protein>
    <submittedName>
        <fullName evidence="1">Uncharacterized protein</fullName>
    </submittedName>
</protein>